<dbReference type="Pfam" id="PF18998">
    <property type="entry name" value="Flg_new_2"/>
    <property type="match status" value="1"/>
</dbReference>
<name>A0A414U2R5_9FIRM</name>
<feature type="domain" description="Dockerin" evidence="2">
    <location>
        <begin position="593"/>
        <end position="661"/>
    </location>
</feature>
<dbReference type="InterPro" id="IPR036439">
    <property type="entry name" value="Dockerin_dom_sf"/>
</dbReference>
<protein>
    <recommendedName>
        <fullName evidence="5">Dockerin domain-containing protein</fullName>
    </recommendedName>
</protein>
<dbReference type="Proteomes" id="UP000292665">
    <property type="component" value="Unassembled WGS sequence"/>
</dbReference>
<evidence type="ECO:0000259" key="2">
    <source>
        <dbReference type="PROSITE" id="PS51766"/>
    </source>
</evidence>
<evidence type="ECO:0000313" key="4">
    <source>
        <dbReference type="Proteomes" id="UP000292665"/>
    </source>
</evidence>
<dbReference type="InterPro" id="IPR002105">
    <property type="entry name" value="Dockerin_1_rpt"/>
</dbReference>
<evidence type="ECO:0000259" key="1">
    <source>
        <dbReference type="PROSITE" id="PS50222"/>
    </source>
</evidence>
<dbReference type="AlphaFoldDB" id="A0A414U2R5"/>
<dbReference type="PANTHER" id="PTHR46333:SF2">
    <property type="entry name" value="CYTOKINESIS PROTEIN 3"/>
    <property type="match status" value="1"/>
</dbReference>
<dbReference type="CDD" id="cd14256">
    <property type="entry name" value="Dockerin_I"/>
    <property type="match status" value="1"/>
</dbReference>
<dbReference type="GeneID" id="97330314"/>
<dbReference type="Pfam" id="PF00404">
    <property type="entry name" value="Dockerin_1"/>
    <property type="match status" value="1"/>
</dbReference>
<dbReference type="PROSITE" id="PS51766">
    <property type="entry name" value="DOCKERIN"/>
    <property type="match status" value="1"/>
</dbReference>
<dbReference type="Gene3D" id="1.10.1330.10">
    <property type="entry name" value="Dockerin domain"/>
    <property type="match status" value="1"/>
</dbReference>
<dbReference type="InterPro" id="IPR018247">
    <property type="entry name" value="EF_Hand_1_Ca_BS"/>
</dbReference>
<evidence type="ECO:0008006" key="5">
    <source>
        <dbReference type="Google" id="ProtNLM"/>
    </source>
</evidence>
<dbReference type="GO" id="GO:0004553">
    <property type="term" value="F:hydrolase activity, hydrolyzing O-glycosyl compounds"/>
    <property type="evidence" value="ECO:0007669"/>
    <property type="project" value="InterPro"/>
</dbReference>
<dbReference type="InterPro" id="IPR016134">
    <property type="entry name" value="Dockerin_dom"/>
</dbReference>
<dbReference type="PROSITE" id="PS50222">
    <property type="entry name" value="EF_HAND_2"/>
    <property type="match status" value="1"/>
</dbReference>
<reference evidence="3 4" key="1">
    <citation type="journal article" date="2019" name="Science, e1252229">
        <title>Invertible promoters mediate bacterial phase variation, antibiotic resistance, and host adaptation in the gut.</title>
        <authorList>
            <person name="Jiang X."/>
            <person name="Hall A.B."/>
            <person name="Arthur T.D."/>
            <person name="Plichta D.R."/>
            <person name="Covington C.T."/>
            <person name="Poyet M."/>
            <person name="Crothers J."/>
            <person name="Moses P.L."/>
            <person name="Tolonen A.C."/>
            <person name="Vlamakis H."/>
            <person name="Alm E.J."/>
            <person name="Xavier R.J."/>
        </authorList>
    </citation>
    <scope>NUCLEOTIDE SEQUENCE [LARGE SCALE GENOMIC DNA]</scope>
    <source>
        <strain evidence="4">aa_0143</strain>
    </source>
</reference>
<dbReference type="SMART" id="SM00460">
    <property type="entry name" value="TGc"/>
    <property type="match status" value="1"/>
</dbReference>
<dbReference type="SUPFAM" id="SSF63446">
    <property type="entry name" value="Type I dockerin domain"/>
    <property type="match status" value="1"/>
</dbReference>
<dbReference type="InterPro" id="IPR044060">
    <property type="entry name" value="Bacterial_rp_domain"/>
</dbReference>
<dbReference type="InterPro" id="IPR052557">
    <property type="entry name" value="CAP/Cytokinesis_protein"/>
</dbReference>
<sequence length="668" mass="75770">MIITGTSVAGAQEHPQFTADQTEIRLAKEELQTVQLSIEEYLKECWKNKQEVIDVSAYKLNEEELNKVIFGIHYENPEYYWVLRNTAINKDEETGFVKTYYQYYEGTTGKPLDRSEELEREWEVVKEKTKYCKTDIEKALVVHEHLCDTIVYSSRLQAAAHDIEGAIFEKEAVCEGYALAYKYYMNRLEIPCKIVSGTSNGQSHAWNQIQLNGNWYMVDPTWDDVANSHDVKHQYFLCSENKFPNHVWNKESELYETCSDTTYDNLDWKNDLQGMYAYQGGLYRSKSLIVGGKEVSGIWRIDAENIEKEAELVLPITDQWQLNSVNVVRGYSQLSYYDGMLYYNTPRAVWRWNFDPESEPEKVFELDQSIPGEIWDAEAANGKIYYETGVYEKGERQKGQYVFDEDYRKAKHPIAVTKPVMTVVMGGENVFLQSAAPGNVTYTSKNPEICDVQVVWKDESCQLIPKKAGETIVTVHADPTDHYAEGAVDVKVIVKERDDIEEKITLQYEAGDGGSIAAVDAATGKILENGAKIKPNAEVQFTASPNSGYSVKNWVVNGEVYKENGIVYTGMELKRAITASSDSVKVEFVKDEPAFVKGDVNLSGKVEIGDVREALRSICKKTELTALQKQAADVNENGNVDIEDLRKILRFVCGKIDQLNMEESGASK</sequence>
<accession>A0A414U2R5</accession>
<gene>
    <name evidence="3" type="ORF">EAI93_09245</name>
</gene>
<evidence type="ECO:0000313" key="3">
    <source>
        <dbReference type="EMBL" id="RYS79135.1"/>
    </source>
</evidence>
<dbReference type="InterPro" id="IPR002931">
    <property type="entry name" value="Transglutaminase-like"/>
</dbReference>
<dbReference type="RefSeq" id="WP_044929440.1">
    <property type="nucleotide sequence ID" value="NZ_CATVPX010000002.1"/>
</dbReference>
<dbReference type="GO" id="GO:0000272">
    <property type="term" value="P:polysaccharide catabolic process"/>
    <property type="evidence" value="ECO:0007669"/>
    <property type="project" value="InterPro"/>
</dbReference>
<dbReference type="EMBL" id="RCYR01000017">
    <property type="protein sequence ID" value="RYS79135.1"/>
    <property type="molecule type" value="Genomic_DNA"/>
</dbReference>
<feature type="domain" description="EF-hand" evidence="1">
    <location>
        <begin position="630"/>
        <end position="655"/>
    </location>
</feature>
<dbReference type="GO" id="GO:0005509">
    <property type="term" value="F:calcium ion binding"/>
    <property type="evidence" value="ECO:0007669"/>
    <property type="project" value="InterPro"/>
</dbReference>
<proteinExistence type="predicted"/>
<dbReference type="PANTHER" id="PTHR46333">
    <property type="entry name" value="CYTOKINESIS PROTEIN 3"/>
    <property type="match status" value="1"/>
</dbReference>
<comment type="caution">
    <text evidence="3">The sequence shown here is derived from an EMBL/GenBank/DDBJ whole genome shotgun (WGS) entry which is preliminary data.</text>
</comment>
<dbReference type="Gene3D" id="3.10.620.30">
    <property type="match status" value="1"/>
</dbReference>
<dbReference type="PROSITE" id="PS00018">
    <property type="entry name" value="EF_HAND_1"/>
    <property type="match status" value="1"/>
</dbReference>
<dbReference type="Pfam" id="PF01841">
    <property type="entry name" value="Transglut_core"/>
    <property type="match status" value="1"/>
</dbReference>
<dbReference type="InterPro" id="IPR002048">
    <property type="entry name" value="EF_hand_dom"/>
</dbReference>
<dbReference type="InterPro" id="IPR038765">
    <property type="entry name" value="Papain-like_cys_pep_sf"/>
</dbReference>
<dbReference type="SUPFAM" id="SSF54001">
    <property type="entry name" value="Cysteine proteinases"/>
    <property type="match status" value="1"/>
</dbReference>
<dbReference type="GO" id="GO:0005737">
    <property type="term" value="C:cytoplasm"/>
    <property type="evidence" value="ECO:0007669"/>
    <property type="project" value="TreeGrafter"/>
</dbReference>
<organism evidence="3 4">
    <name type="scientific">[Ruminococcus] torques</name>
    <dbReference type="NCBI Taxonomy" id="33039"/>
    <lineage>
        <taxon>Bacteria</taxon>
        <taxon>Bacillati</taxon>
        <taxon>Bacillota</taxon>
        <taxon>Clostridia</taxon>
        <taxon>Lachnospirales</taxon>
        <taxon>Lachnospiraceae</taxon>
        <taxon>Mediterraneibacter</taxon>
    </lineage>
</organism>